<dbReference type="PROSITE" id="PS50995">
    <property type="entry name" value="HTH_MARR_2"/>
    <property type="match status" value="1"/>
</dbReference>
<gene>
    <name evidence="2" type="ORF">SAMN05421686_101291</name>
</gene>
<dbReference type="Proteomes" id="UP000185639">
    <property type="component" value="Unassembled WGS sequence"/>
</dbReference>
<feature type="domain" description="HTH marR-type" evidence="1">
    <location>
        <begin position="2"/>
        <end position="135"/>
    </location>
</feature>
<dbReference type="PANTHER" id="PTHR33164:SF57">
    <property type="entry name" value="MARR-FAMILY TRANSCRIPTIONAL REGULATOR"/>
    <property type="match status" value="1"/>
</dbReference>
<sequence>MDKRLFFLMNMAQKKLFRFMDQACEKELEASMTQMAALMVIASKHDCQQKDVAQTLELNKSAITGLVSRMEKNGLLARASSTEDARAVVLRVTPDGQDKLKRLQPMIATMNDIFSDEFSDEEMLTILRFLNFIMGRF</sequence>
<dbReference type="Gene3D" id="1.10.10.10">
    <property type="entry name" value="Winged helix-like DNA-binding domain superfamily/Winged helix DNA-binding domain"/>
    <property type="match status" value="1"/>
</dbReference>
<dbReference type="InterPro" id="IPR036390">
    <property type="entry name" value="WH_DNA-bd_sf"/>
</dbReference>
<organism evidence="2 3">
    <name type="scientific">Thalassolituus maritimus</name>
    <dbReference type="NCBI Taxonomy" id="484498"/>
    <lineage>
        <taxon>Bacteria</taxon>
        <taxon>Pseudomonadati</taxon>
        <taxon>Pseudomonadota</taxon>
        <taxon>Gammaproteobacteria</taxon>
        <taxon>Oceanospirillales</taxon>
        <taxon>Oceanospirillaceae</taxon>
        <taxon>Thalassolituus</taxon>
    </lineage>
</organism>
<dbReference type="AlphaFoldDB" id="A0A1N7J2M1"/>
<keyword evidence="3" id="KW-1185">Reference proteome</keyword>
<accession>A0A1N7J2M1</accession>
<dbReference type="SUPFAM" id="SSF46785">
    <property type="entry name" value="Winged helix' DNA-binding domain"/>
    <property type="match status" value="1"/>
</dbReference>
<evidence type="ECO:0000259" key="1">
    <source>
        <dbReference type="PROSITE" id="PS50995"/>
    </source>
</evidence>
<dbReference type="EMBL" id="FTOH01000001">
    <property type="protein sequence ID" value="SIS43593.1"/>
    <property type="molecule type" value="Genomic_DNA"/>
</dbReference>
<dbReference type="InterPro" id="IPR039422">
    <property type="entry name" value="MarR/SlyA-like"/>
</dbReference>
<dbReference type="RefSeq" id="WP_076513732.1">
    <property type="nucleotide sequence ID" value="NZ_FTOH01000001.1"/>
</dbReference>
<reference evidence="3" key="1">
    <citation type="submission" date="2017-01" db="EMBL/GenBank/DDBJ databases">
        <authorList>
            <person name="Varghese N."/>
            <person name="Submissions S."/>
        </authorList>
    </citation>
    <scope>NUCLEOTIDE SEQUENCE [LARGE SCALE GENOMIC DNA]</scope>
    <source>
        <strain evidence="3">DSM 24913</strain>
    </source>
</reference>
<dbReference type="PANTHER" id="PTHR33164">
    <property type="entry name" value="TRANSCRIPTIONAL REGULATOR, MARR FAMILY"/>
    <property type="match status" value="1"/>
</dbReference>
<dbReference type="SMART" id="SM00347">
    <property type="entry name" value="HTH_MARR"/>
    <property type="match status" value="1"/>
</dbReference>
<proteinExistence type="predicted"/>
<dbReference type="OrthoDB" id="5296557at2"/>
<dbReference type="GO" id="GO:0003700">
    <property type="term" value="F:DNA-binding transcription factor activity"/>
    <property type="evidence" value="ECO:0007669"/>
    <property type="project" value="InterPro"/>
</dbReference>
<dbReference type="STRING" id="484498.SAMN05421686_101291"/>
<dbReference type="Pfam" id="PF01047">
    <property type="entry name" value="MarR"/>
    <property type="match status" value="1"/>
</dbReference>
<protein>
    <submittedName>
        <fullName evidence="2">Transcriptional regulator, MarR family</fullName>
    </submittedName>
</protein>
<dbReference type="InterPro" id="IPR000835">
    <property type="entry name" value="HTH_MarR-typ"/>
</dbReference>
<name>A0A1N7J2M1_9GAMM</name>
<evidence type="ECO:0000313" key="3">
    <source>
        <dbReference type="Proteomes" id="UP000185639"/>
    </source>
</evidence>
<dbReference type="InterPro" id="IPR036388">
    <property type="entry name" value="WH-like_DNA-bd_sf"/>
</dbReference>
<evidence type="ECO:0000313" key="2">
    <source>
        <dbReference type="EMBL" id="SIS43593.1"/>
    </source>
</evidence>
<dbReference type="GO" id="GO:0006950">
    <property type="term" value="P:response to stress"/>
    <property type="evidence" value="ECO:0007669"/>
    <property type="project" value="TreeGrafter"/>
</dbReference>